<proteinExistence type="predicted"/>
<evidence type="ECO:0000256" key="2">
    <source>
        <dbReference type="ARBA" id="ARBA00023315"/>
    </source>
</evidence>
<dbReference type="SMART" id="SM00563">
    <property type="entry name" value="PlsC"/>
    <property type="match status" value="1"/>
</dbReference>
<gene>
    <name evidence="5" type="ORF">SAMN05661030_3089</name>
</gene>
<dbReference type="CDD" id="cd07989">
    <property type="entry name" value="LPLAT_AGPAT-like"/>
    <property type="match status" value="1"/>
</dbReference>
<evidence type="ECO:0000256" key="1">
    <source>
        <dbReference type="ARBA" id="ARBA00022679"/>
    </source>
</evidence>
<keyword evidence="1 5" id="KW-0808">Transferase</keyword>
<keyword evidence="2 5" id="KW-0012">Acyltransferase</keyword>
<accession>A0A1I1REJ2</accession>
<keyword evidence="6" id="KW-1185">Reference proteome</keyword>
<evidence type="ECO:0000313" key="5">
    <source>
        <dbReference type="EMBL" id="SFD28810.1"/>
    </source>
</evidence>
<sequence length="236" mass="25427">MTAPPFVYRVVMAVGTPAAKWWGRMEVRGLENLPESGPTVVMANHDSQWDPVVAGIAALRRRHLRALAKDSLWKNPVVGRWLTGMGQIPIARGRGDANALQAAIDVLRDGGCIGVFPEGTVSRGRTMRFLSGAGRLALAVPGTTVLGLRFTGQDDIVRFPKRPRVLVEFLPPVTPREGESAVALTNRVMTEVRAGAPPVIPGRAKTAEKYRRLAAEHAAGTDGSAGQQRAAEDDRR</sequence>
<dbReference type="AlphaFoldDB" id="A0A1I1REJ2"/>
<dbReference type="SUPFAM" id="SSF69593">
    <property type="entry name" value="Glycerol-3-phosphate (1)-acyltransferase"/>
    <property type="match status" value="1"/>
</dbReference>
<evidence type="ECO:0000259" key="4">
    <source>
        <dbReference type="SMART" id="SM00563"/>
    </source>
</evidence>
<name>A0A1I1REJ2_9ACTN</name>
<reference evidence="6" key="1">
    <citation type="submission" date="2016-10" db="EMBL/GenBank/DDBJ databases">
        <authorList>
            <person name="Varghese N."/>
            <person name="Submissions S."/>
        </authorList>
    </citation>
    <scope>NUCLEOTIDE SEQUENCE [LARGE SCALE GENOMIC DNA]</scope>
    <source>
        <strain evidence="6">DSM 45962</strain>
    </source>
</reference>
<dbReference type="RefSeq" id="WP_207506619.1">
    <property type="nucleotide sequence ID" value="NZ_BNAC01000001.1"/>
</dbReference>
<organism evidence="5 6">
    <name type="scientific">Klenkia taihuensis</name>
    <dbReference type="NCBI Taxonomy" id="1225127"/>
    <lineage>
        <taxon>Bacteria</taxon>
        <taxon>Bacillati</taxon>
        <taxon>Actinomycetota</taxon>
        <taxon>Actinomycetes</taxon>
        <taxon>Geodermatophilales</taxon>
        <taxon>Geodermatophilaceae</taxon>
        <taxon>Klenkia</taxon>
    </lineage>
</organism>
<dbReference type="STRING" id="1225127.SAMN05661030_3089"/>
<evidence type="ECO:0000256" key="3">
    <source>
        <dbReference type="SAM" id="MobiDB-lite"/>
    </source>
</evidence>
<feature type="domain" description="Phospholipid/glycerol acyltransferase" evidence="4">
    <location>
        <begin position="39"/>
        <end position="153"/>
    </location>
</feature>
<feature type="region of interest" description="Disordered" evidence="3">
    <location>
        <begin position="207"/>
        <end position="236"/>
    </location>
</feature>
<dbReference type="GO" id="GO:0003841">
    <property type="term" value="F:1-acylglycerol-3-phosphate O-acyltransferase activity"/>
    <property type="evidence" value="ECO:0007669"/>
    <property type="project" value="TreeGrafter"/>
</dbReference>
<dbReference type="Pfam" id="PF01553">
    <property type="entry name" value="Acyltransferase"/>
    <property type="match status" value="1"/>
</dbReference>
<protein>
    <submittedName>
        <fullName evidence="5">1-acyl-sn-glycerol-3-phosphate acyltransferase</fullName>
    </submittedName>
</protein>
<evidence type="ECO:0000313" key="6">
    <source>
        <dbReference type="Proteomes" id="UP000199022"/>
    </source>
</evidence>
<dbReference type="PANTHER" id="PTHR10434:SF11">
    <property type="entry name" value="1-ACYL-SN-GLYCEROL-3-PHOSPHATE ACYLTRANSFERASE"/>
    <property type="match status" value="1"/>
</dbReference>
<dbReference type="PANTHER" id="PTHR10434">
    <property type="entry name" value="1-ACYL-SN-GLYCEROL-3-PHOSPHATE ACYLTRANSFERASE"/>
    <property type="match status" value="1"/>
</dbReference>
<dbReference type="Proteomes" id="UP000199022">
    <property type="component" value="Unassembled WGS sequence"/>
</dbReference>
<dbReference type="GO" id="GO:0006654">
    <property type="term" value="P:phosphatidic acid biosynthetic process"/>
    <property type="evidence" value="ECO:0007669"/>
    <property type="project" value="TreeGrafter"/>
</dbReference>
<dbReference type="EMBL" id="FOMD01000003">
    <property type="protein sequence ID" value="SFD28810.1"/>
    <property type="molecule type" value="Genomic_DNA"/>
</dbReference>
<dbReference type="InterPro" id="IPR002123">
    <property type="entry name" value="Plipid/glycerol_acylTrfase"/>
</dbReference>